<evidence type="ECO:0000313" key="3">
    <source>
        <dbReference type="Proteomes" id="UP000215256"/>
    </source>
</evidence>
<evidence type="ECO:0000259" key="1">
    <source>
        <dbReference type="Pfam" id="PF02538"/>
    </source>
</evidence>
<keyword evidence="2" id="KW-0614">Plasmid</keyword>
<dbReference type="GO" id="GO:0005829">
    <property type="term" value="C:cytosol"/>
    <property type="evidence" value="ECO:0007669"/>
    <property type="project" value="TreeGrafter"/>
</dbReference>
<dbReference type="OrthoDB" id="9761586at2"/>
<geneLocation type="plasmid" evidence="2 3">
    <name>unnamed1</name>
</geneLocation>
<dbReference type="Proteomes" id="UP000215256">
    <property type="component" value="Plasmid unnamed1"/>
</dbReference>
<dbReference type="GO" id="GO:0006749">
    <property type="term" value="P:glutathione metabolic process"/>
    <property type="evidence" value="ECO:0007669"/>
    <property type="project" value="TreeGrafter"/>
</dbReference>
<sequence>MSTVTSPEYDPVLIAILQRQLDHISLQMGTIMTRTARSPIFSQSHDFSCFLSNADGETVAQADGLPIHSGSGGFAVRAVLRDFAGRIDPEDVFILSDPYAAGGNHLPDWTLIRPVFVEGELVGFCSNRAHQSDIGGGAAGTYNAKATEIFHEGIRLPVLKLIEKGNLRDDLWRMLLLNSRCPDLLEGDLGAMIGSTRIGGQRLADVIGQLGARKGRDYLDALLDYGERRMRQALAELPNGVWRASDFSDTDCFELVDIETRITMTIDDDSIMFDFTGTSPQIKGFKNSGIANTHSAVYCALSAFLDPAIPHNEGTYRCVKIIAPEGCVVNALPPAPMTMNTVFPAIDIMNACWGALAQADPERACAGWGKSVFGISSGKKPDGNVFVLYHWHGSSGGGAVKGRDGFATSSHQMTLGGMFIPNVETYEQSYPIRVHRYQMRCDTGGAGEYRGGTGVDYVVDVLAGGEHLLRGEGARKKTGAGVNGGHWGEKGSIQAFDLETGEELYCPPYGVEEVRPLHIKIEATAGGGWGNPHHRDPAAVLRDVRDGVVSKQSALDIYGVAISEDGKSVVSTQARQLTA</sequence>
<evidence type="ECO:0000313" key="2">
    <source>
        <dbReference type="EMBL" id="ASV88749.1"/>
    </source>
</evidence>
<dbReference type="InterPro" id="IPR045079">
    <property type="entry name" value="Oxoprolinase-like"/>
</dbReference>
<feature type="domain" description="Hydantoinase B/oxoprolinase" evidence="1">
    <location>
        <begin position="10"/>
        <end position="532"/>
    </location>
</feature>
<dbReference type="GO" id="GO:0017168">
    <property type="term" value="F:5-oxoprolinase (ATP-hydrolyzing) activity"/>
    <property type="evidence" value="ECO:0007669"/>
    <property type="project" value="TreeGrafter"/>
</dbReference>
<proteinExistence type="predicted"/>
<organism evidence="2 3">
    <name type="scientific">Ochrobactrum quorumnocens</name>
    <dbReference type="NCBI Taxonomy" id="271865"/>
    <lineage>
        <taxon>Bacteria</taxon>
        <taxon>Pseudomonadati</taxon>
        <taxon>Pseudomonadota</taxon>
        <taxon>Alphaproteobacteria</taxon>
        <taxon>Hyphomicrobiales</taxon>
        <taxon>Brucellaceae</taxon>
        <taxon>Brucella/Ochrobactrum group</taxon>
        <taxon>Ochrobactrum</taxon>
    </lineage>
</organism>
<dbReference type="AlphaFoldDB" id="A0A248UR69"/>
<dbReference type="KEGG" id="och:CES85_3340"/>
<accession>A0A248UR69</accession>
<dbReference type="RefSeq" id="WP_095448475.1">
    <property type="nucleotide sequence ID" value="NZ_CP022605.1"/>
</dbReference>
<gene>
    <name evidence="2" type="ORF">CES85_3340</name>
</gene>
<dbReference type="EMBL" id="CP022605">
    <property type="protein sequence ID" value="ASV88749.1"/>
    <property type="molecule type" value="Genomic_DNA"/>
</dbReference>
<dbReference type="PANTHER" id="PTHR11365">
    <property type="entry name" value="5-OXOPROLINASE RELATED"/>
    <property type="match status" value="1"/>
</dbReference>
<dbReference type="PANTHER" id="PTHR11365:SF23">
    <property type="entry name" value="HYPOTHETICAL 5-OXOPROLINASE (EUROFUNG)-RELATED"/>
    <property type="match status" value="1"/>
</dbReference>
<dbReference type="InterPro" id="IPR003692">
    <property type="entry name" value="Hydantoinase_B"/>
</dbReference>
<name>A0A248UR69_9HYPH</name>
<dbReference type="Pfam" id="PF02538">
    <property type="entry name" value="Hydantoinase_B"/>
    <property type="match status" value="1"/>
</dbReference>
<protein>
    <submittedName>
        <fullName evidence="2">Hydantoinase B/oxoprolinase family protein</fullName>
    </submittedName>
</protein>
<reference evidence="2 3" key="1">
    <citation type="submission" date="2017-07" db="EMBL/GenBank/DDBJ databases">
        <title>Phylogenetic study on the rhizospheric bacterium Ochrobactrum sp. A44.</title>
        <authorList>
            <person name="Krzyzanowska D.M."/>
            <person name="Ossowicki A."/>
            <person name="Rajewska M."/>
            <person name="Maciag T."/>
            <person name="Kaczynski Z."/>
            <person name="Czerwicka M."/>
            <person name="Jafra S."/>
        </authorList>
    </citation>
    <scope>NUCLEOTIDE SEQUENCE [LARGE SCALE GENOMIC DNA]</scope>
    <source>
        <strain evidence="2 3">A44</strain>
        <plasmid evidence="2 3">unnamed1</plasmid>
    </source>
</reference>